<feature type="compositionally biased region" description="Basic and acidic residues" evidence="1">
    <location>
        <begin position="167"/>
        <end position="178"/>
    </location>
</feature>
<name>T0Q7Z9_SAPDV</name>
<dbReference type="eggNOG" id="ENOG502S39U">
    <property type="taxonomic scope" value="Eukaryota"/>
</dbReference>
<evidence type="ECO:0000256" key="1">
    <source>
        <dbReference type="SAM" id="MobiDB-lite"/>
    </source>
</evidence>
<dbReference type="VEuPathDB" id="FungiDB:SDRG_12603"/>
<dbReference type="AlphaFoldDB" id="T0Q7Z9"/>
<dbReference type="EMBL" id="JH767182">
    <property type="protein sequence ID" value="EQC29595.1"/>
    <property type="molecule type" value="Genomic_DNA"/>
</dbReference>
<organism evidence="2 3">
    <name type="scientific">Saprolegnia diclina (strain VS20)</name>
    <dbReference type="NCBI Taxonomy" id="1156394"/>
    <lineage>
        <taxon>Eukaryota</taxon>
        <taxon>Sar</taxon>
        <taxon>Stramenopiles</taxon>
        <taxon>Oomycota</taxon>
        <taxon>Saprolegniomycetes</taxon>
        <taxon>Saprolegniales</taxon>
        <taxon>Saprolegniaceae</taxon>
        <taxon>Saprolegnia</taxon>
    </lineage>
</organism>
<dbReference type="OMA" id="GEHHTIC"/>
<evidence type="ECO:0000313" key="3">
    <source>
        <dbReference type="Proteomes" id="UP000030762"/>
    </source>
</evidence>
<reference evidence="2 3" key="1">
    <citation type="submission" date="2012-04" db="EMBL/GenBank/DDBJ databases">
        <title>The Genome Sequence of Saprolegnia declina VS20.</title>
        <authorList>
            <consortium name="The Broad Institute Genome Sequencing Platform"/>
            <person name="Russ C."/>
            <person name="Nusbaum C."/>
            <person name="Tyler B."/>
            <person name="van West P."/>
            <person name="Dieguez-Uribeondo J."/>
            <person name="de Bruijn I."/>
            <person name="Tripathy S."/>
            <person name="Jiang R."/>
            <person name="Young S.K."/>
            <person name="Zeng Q."/>
            <person name="Gargeya S."/>
            <person name="Fitzgerald M."/>
            <person name="Haas B."/>
            <person name="Abouelleil A."/>
            <person name="Alvarado L."/>
            <person name="Arachchi H.M."/>
            <person name="Berlin A."/>
            <person name="Chapman S.B."/>
            <person name="Goldberg J."/>
            <person name="Griggs A."/>
            <person name="Gujja S."/>
            <person name="Hansen M."/>
            <person name="Howarth C."/>
            <person name="Imamovic A."/>
            <person name="Larimer J."/>
            <person name="McCowen C."/>
            <person name="Montmayeur A."/>
            <person name="Murphy C."/>
            <person name="Neiman D."/>
            <person name="Pearson M."/>
            <person name="Priest M."/>
            <person name="Roberts A."/>
            <person name="Saif S."/>
            <person name="Shea T."/>
            <person name="Sisk P."/>
            <person name="Sykes S."/>
            <person name="Wortman J."/>
            <person name="Nusbaum C."/>
            <person name="Birren B."/>
        </authorList>
    </citation>
    <scope>NUCLEOTIDE SEQUENCE [LARGE SCALE GENOMIC DNA]</scope>
    <source>
        <strain evidence="2 3">VS20</strain>
    </source>
</reference>
<feature type="region of interest" description="Disordered" evidence="1">
    <location>
        <begin position="152"/>
        <end position="178"/>
    </location>
</feature>
<dbReference type="GeneID" id="19953330"/>
<dbReference type="InParanoid" id="T0Q7Z9"/>
<keyword evidence="3" id="KW-1185">Reference proteome</keyword>
<sequence>MNLEQSLMDLELAEVASAMLPLRSSIMLSMPPSDDAFFADLPTGADPAAAILAGDTDALRTRACSNYSFSSASAIDDKGRRVSSVRRRYEDSDGRLKAVHEREVDGKRLITKWSKQDKNDKGEHVTLLSDGIDKAGFEALWAETPFHKAHAKHAAKKLEAAETAAPEAKDAETKTSTP</sequence>
<evidence type="ECO:0000313" key="2">
    <source>
        <dbReference type="EMBL" id="EQC29595.1"/>
    </source>
</evidence>
<dbReference type="RefSeq" id="XP_008616899.1">
    <property type="nucleotide sequence ID" value="XM_008618677.1"/>
</dbReference>
<dbReference type="OrthoDB" id="59943at2759"/>
<protein>
    <submittedName>
        <fullName evidence="2">Uncharacterized protein</fullName>
    </submittedName>
</protein>
<gene>
    <name evidence="2" type="ORF">SDRG_12603</name>
</gene>
<proteinExistence type="predicted"/>
<dbReference type="Proteomes" id="UP000030762">
    <property type="component" value="Unassembled WGS sequence"/>
</dbReference>
<accession>T0Q7Z9</accession>